<dbReference type="InterPro" id="IPR036380">
    <property type="entry name" value="Isochorismatase-like_sf"/>
</dbReference>
<evidence type="ECO:0000259" key="2">
    <source>
        <dbReference type="Pfam" id="PF00857"/>
    </source>
</evidence>
<evidence type="ECO:0000313" key="4">
    <source>
        <dbReference type="Proteomes" id="UP000054844"/>
    </source>
</evidence>
<dbReference type="Proteomes" id="UP000054844">
    <property type="component" value="Unassembled WGS sequence"/>
</dbReference>
<dbReference type="InterPro" id="IPR050272">
    <property type="entry name" value="Isochorismatase-like_hydrls"/>
</dbReference>
<dbReference type="CDD" id="cd00431">
    <property type="entry name" value="cysteine_hydrolases"/>
    <property type="match status" value="1"/>
</dbReference>
<accession>A0A1S8D5J5</accession>
<organism evidence="3 4">
    <name type="scientific">Roseomonas mucosa</name>
    <dbReference type="NCBI Taxonomy" id="207340"/>
    <lineage>
        <taxon>Bacteria</taxon>
        <taxon>Pseudomonadati</taxon>
        <taxon>Pseudomonadota</taxon>
        <taxon>Alphaproteobacteria</taxon>
        <taxon>Acetobacterales</taxon>
        <taxon>Roseomonadaceae</taxon>
        <taxon>Roseomonas</taxon>
    </lineage>
</organism>
<dbReference type="InterPro" id="IPR000868">
    <property type="entry name" value="Isochorismatase-like_dom"/>
</dbReference>
<sequence>MSPLPNRRDASFMPGETALLFVDMQRIWCERGLNPAHVGQDFSYYHDRLDDLVVPNQRRLLAAARAADVEVMHTVIESLTRHGRDRSLDHKLSGIHVPTGAPEGQVIPELAPEPDEIVLPKTSSGVFNSTSIDYVLRNLGIRYLIIAGVVTDQCVDMAVRDAADRGYMVTLVQDACATYSEERHLAALRAFGGYCWVTDTATTLSRLQEMAA</sequence>
<dbReference type="GO" id="GO:0016787">
    <property type="term" value="F:hydrolase activity"/>
    <property type="evidence" value="ECO:0007669"/>
    <property type="project" value="UniProtKB-KW"/>
</dbReference>
<dbReference type="Pfam" id="PF00857">
    <property type="entry name" value="Isochorismatase"/>
    <property type="match status" value="1"/>
</dbReference>
<protein>
    <submittedName>
        <fullName evidence="3">Isochorismatase</fullName>
    </submittedName>
</protein>
<dbReference type="Gene3D" id="3.40.50.850">
    <property type="entry name" value="Isochorismatase-like"/>
    <property type="match status" value="1"/>
</dbReference>
<dbReference type="RefSeq" id="WP_058390060.1">
    <property type="nucleotide sequence ID" value="NZ_LLWF02000039.1"/>
</dbReference>
<dbReference type="EMBL" id="LLWF02000039">
    <property type="protein sequence ID" value="ONH82870.1"/>
    <property type="molecule type" value="Genomic_DNA"/>
</dbReference>
<feature type="domain" description="Isochorismatase-like" evidence="2">
    <location>
        <begin position="17"/>
        <end position="201"/>
    </location>
</feature>
<keyword evidence="1" id="KW-0378">Hydrolase</keyword>
<reference evidence="3" key="1">
    <citation type="submission" date="2016-12" db="EMBL/GenBank/DDBJ databases">
        <title>Draft genome sequence of Roseomonas mucosa strain AU37, isolated from a peripheral intravenous catheter.</title>
        <authorList>
            <person name="Choudhury M.A."/>
            <person name="Sidjabat H.E."/>
            <person name="Wailan A.M."/>
            <person name="Zhang L."/>
            <person name="Marsh N.M."/>
            <person name="Rickard C.M."/>
            <person name="Davies M."/>
            <person name="Mcmillan D.J."/>
        </authorList>
    </citation>
    <scope>NUCLEOTIDE SEQUENCE [LARGE SCALE GENOMIC DNA]</scope>
    <source>
        <strain evidence="3">AU37</strain>
    </source>
</reference>
<comment type="caution">
    <text evidence="3">The sequence shown here is derived from an EMBL/GenBank/DDBJ whole genome shotgun (WGS) entry which is preliminary data.</text>
</comment>
<dbReference type="AlphaFoldDB" id="A0A1S8D5J5"/>
<name>A0A1S8D5J5_9PROT</name>
<dbReference type="PANTHER" id="PTHR43540">
    <property type="entry name" value="PEROXYUREIDOACRYLATE/UREIDOACRYLATE AMIDOHYDROLASE-RELATED"/>
    <property type="match status" value="1"/>
</dbReference>
<gene>
    <name evidence="3" type="ORF">APZ41_012510</name>
</gene>
<evidence type="ECO:0000256" key="1">
    <source>
        <dbReference type="ARBA" id="ARBA00022801"/>
    </source>
</evidence>
<dbReference type="STRING" id="207340.APZ41_012510"/>
<dbReference type="PANTHER" id="PTHR43540:SF1">
    <property type="entry name" value="ISOCHORISMATASE HYDROLASE"/>
    <property type="match status" value="1"/>
</dbReference>
<dbReference type="OrthoDB" id="9807387at2"/>
<dbReference type="SUPFAM" id="SSF52499">
    <property type="entry name" value="Isochorismatase-like hydrolases"/>
    <property type="match status" value="1"/>
</dbReference>
<evidence type="ECO:0000313" key="3">
    <source>
        <dbReference type="EMBL" id="ONH82870.1"/>
    </source>
</evidence>
<keyword evidence="4" id="KW-1185">Reference proteome</keyword>
<proteinExistence type="predicted"/>